<dbReference type="Proteomes" id="UP000824025">
    <property type="component" value="Unassembled WGS sequence"/>
</dbReference>
<comment type="caution">
    <text evidence="1">The sequence shown here is derived from an EMBL/GenBank/DDBJ whole genome shotgun (WGS) entry which is preliminary data.</text>
</comment>
<dbReference type="EMBL" id="DXCF01000025">
    <property type="protein sequence ID" value="HIZ09788.1"/>
    <property type="molecule type" value="Genomic_DNA"/>
</dbReference>
<dbReference type="AlphaFoldDB" id="A0A9D2D740"/>
<protein>
    <submittedName>
        <fullName evidence="1">Uncharacterized protein</fullName>
    </submittedName>
</protein>
<organism evidence="1 2">
    <name type="scientific">Candidatus Borkfalkia avicola</name>
    <dbReference type="NCBI Taxonomy" id="2838503"/>
    <lineage>
        <taxon>Bacteria</taxon>
        <taxon>Bacillati</taxon>
        <taxon>Bacillota</taxon>
        <taxon>Clostridia</taxon>
        <taxon>Christensenellales</taxon>
        <taxon>Christensenellaceae</taxon>
        <taxon>Candidatus Borkfalkia</taxon>
    </lineage>
</organism>
<reference evidence="1" key="1">
    <citation type="journal article" date="2021" name="PeerJ">
        <title>Extensive microbial diversity within the chicken gut microbiome revealed by metagenomics and culture.</title>
        <authorList>
            <person name="Gilroy R."/>
            <person name="Ravi A."/>
            <person name="Getino M."/>
            <person name="Pursley I."/>
            <person name="Horton D.L."/>
            <person name="Alikhan N.F."/>
            <person name="Baker D."/>
            <person name="Gharbi K."/>
            <person name="Hall N."/>
            <person name="Watson M."/>
            <person name="Adriaenssens E.M."/>
            <person name="Foster-Nyarko E."/>
            <person name="Jarju S."/>
            <person name="Secka A."/>
            <person name="Antonio M."/>
            <person name="Oren A."/>
            <person name="Chaudhuri R.R."/>
            <person name="La Ragione R."/>
            <person name="Hildebrand F."/>
            <person name="Pallen M.J."/>
        </authorList>
    </citation>
    <scope>NUCLEOTIDE SEQUENCE</scope>
    <source>
        <strain evidence="1">CHK192-19661</strain>
    </source>
</reference>
<proteinExistence type="predicted"/>
<reference evidence="1" key="2">
    <citation type="submission" date="2021-04" db="EMBL/GenBank/DDBJ databases">
        <authorList>
            <person name="Gilroy R."/>
        </authorList>
    </citation>
    <scope>NUCLEOTIDE SEQUENCE</scope>
    <source>
        <strain evidence="1">CHK192-19661</strain>
    </source>
</reference>
<evidence type="ECO:0000313" key="1">
    <source>
        <dbReference type="EMBL" id="HIZ09788.1"/>
    </source>
</evidence>
<name>A0A9D2D740_9FIRM</name>
<gene>
    <name evidence="1" type="ORF">H9726_04785</name>
</gene>
<evidence type="ECO:0000313" key="2">
    <source>
        <dbReference type="Proteomes" id="UP000824025"/>
    </source>
</evidence>
<accession>A0A9D2D740</accession>
<sequence length="107" mass="12769">MKDVFMIRLDWSTTDADGIDTELYEDYDEAYDRYKEIITAQLKNFWQGEVTFDTDGDPGEEYEFSDDDNNSNESDVYWHLSLKDDYYVHTFVDLIRTPLHTKQEETV</sequence>